<feature type="transmembrane region" description="Helical" evidence="2">
    <location>
        <begin position="114"/>
        <end position="135"/>
    </location>
</feature>
<dbReference type="PANTHER" id="PTHR34220">
    <property type="entry name" value="SENSOR HISTIDINE KINASE YPDA"/>
    <property type="match status" value="1"/>
</dbReference>
<evidence type="ECO:0000256" key="2">
    <source>
        <dbReference type="SAM" id="Phobius"/>
    </source>
</evidence>
<keyword evidence="2" id="KW-0812">Transmembrane</keyword>
<comment type="caution">
    <text evidence="4">The sequence shown here is derived from an EMBL/GenBank/DDBJ whole genome shotgun (WGS) entry which is preliminary data.</text>
</comment>
<dbReference type="Pfam" id="PF13239">
    <property type="entry name" value="2TM"/>
    <property type="match status" value="1"/>
</dbReference>
<feature type="domain" description="Histidine kinase/HSP90-like ATPase" evidence="3">
    <location>
        <begin position="265"/>
        <end position="370"/>
    </location>
</feature>
<proteinExistence type="predicted"/>
<sequence>MSYRVHAERRPGGGEHLTLTDDEGRILDRRSLDKDGSDDDDDDDNLFAVRRGGRLVSSSYGDERVFATRREAEAYFEARKRVKAMRGFYGHFTVYLFVIGGLAILNIATTPNNIWFFWPMIGWGIGITAHAFGVFGPDLWLGREWEERKVQALLAKEKIRSLSTEKRQIASQLRLLQAQIEPHFLFNTLANVVTLTEVNPARAKTMLETFIAYLRQSLNISRQEQTTLAQEESLLRNYLDILKIRMGQRLSYQINIAPELAQTPFAPMLLQPIVENAVKHGLEPKVEGGEVRVSVEKSAPGRIRAVVQDNGLGFDPGRSKARTTGREDAGGVGLENLRERLALLYDGDARLSIEDAQPGTRIVLDLPETLD</sequence>
<dbReference type="EC" id="2.7.13.3" evidence="4"/>
<feature type="transmembrane region" description="Helical" evidence="2">
    <location>
        <begin position="88"/>
        <end position="108"/>
    </location>
</feature>
<keyword evidence="4" id="KW-0808">Transferase</keyword>
<protein>
    <submittedName>
        <fullName evidence="4">Sensor histidine kinase</fullName>
        <ecNumber evidence="4">2.7.13.3</ecNumber>
    </submittedName>
</protein>
<dbReference type="Gene3D" id="3.30.565.10">
    <property type="entry name" value="Histidine kinase-like ATPase, C-terminal domain"/>
    <property type="match status" value="1"/>
</dbReference>
<dbReference type="RefSeq" id="WP_377304635.1">
    <property type="nucleotide sequence ID" value="NZ_CP180191.1"/>
</dbReference>
<dbReference type="GO" id="GO:0004673">
    <property type="term" value="F:protein histidine kinase activity"/>
    <property type="evidence" value="ECO:0007669"/>
    <property type="project" value="UniProtKB-EC"/>
</dbReference>
<accession>A0ABV7H7K0</accession>
<dbReference type="Pfam" id="PF02518">
    <property type="entry name" value="HATPase_c"/>
    <property type="match status" value="1"/>
</dbReference>
<evidence type="ECO:0000256" key="1">
    <source>
        <dbReference type="SAM" id="MobiDB-lite"/>
    </source>
</evidence>
<name>A0ABV7H7K0_9BURK</name>
<dbReference type="SUPFAM" id="SSF55874">
    <property type="entry name" value="ATPase domain of HSP90 chaperone/DNA topoisomerase II/histidine kinase"/>
    <property type="match status" value="1"/>
</dbReference>
<organism evidence="4 5">
    <name type="scientific">Piscinibacterium candidicorallinum</name>
    <dbReference type="NCBI Taxonomy" id="1793872"/>
    <lineage>
        <taxon>Bacteria</taxon>
        <taxon>Pseudomonadati</taxon>
        <taxon>Pseudomonadota</taxon>
        <taxon>Betaproteobacteria</taxon>
        <taxon>Burkholderiales</taxon>
        <taxon>Piscinibacterium</taxon>
    </lineage>
</organism>
<dbReference type="Pfam" id="PF06580">
    <property type="entry name" value="His_kinase"/>
    <property type="match status" value="1"/>
</dbReference>
<dbReference type="EMBL" id="JBHRTI010000007">
    <property type="protein sequence ID" value="MFC3148561.1"/>
    <property type="molecule type" value="Genomic_DNA"/>
</dbReference>
<evidence type="ECO:0000313" key="5">
    <source>
        <dbReference type="Proteomes" id="UP001595556"/>
    </source>
</evidence>
<reference evidence="5" key="1">
    <citation type="journal article" date="2019" name="Int. J. Syst. Evol. Microbiol.">
        <title>The Global Catalogue of Microorganisms (GCM) 10K type strain sequencing project: providing services to taxonomists for standard genome sequencing and annotation.</title>
        <authorList>
            <consortium name="The Broad Institute Genomics Platform"/>
            <consortium name="The Broad Institute Genome Sequencing Center for Infectious Disease"/>
            <person name="Wu L."/>
            <person name="Ma J."/>
        </authorList>
    </citation>
    <scope>NUCLEOTIDE SEQUENCE [LARGE SCALE GENOMIC DNA]</scope>
    <source>
        <strain evidence="5">KCTC 52168</strain>
    </source>
</reference>
<keyword evidence="5" id="KW-1185">Reference proteome</keyword>
<keyword evidence="2" id="KW-0472">Membrane</keyword>
<evidence type="ECO:0000259" key="3">
    <source>
        <dbReference type="SMART" id="SM00387"/>
    </source>
</evidence>
<dbReference type="InterPro" id="IPR003594">
    <property type="entry name" value="HATPase_dom"/>
</dbReference>
<dbReference type="InterPro" id="IPR036890">
    <property type="entry name" value="HATPase_C_sf"/>
</dbReference>
<gene>
    <name evidence="4" type="ORF">ACFOEN_13095</name>
</gene>
<dbReference type="PANTHER" id="PTHR34220:SF9">
    <property type="entry name" value="SIGNAL TRANSDUCTION HISTIDINE KINASE INTERNAL REGION DOMAIN-CONTAINING PROTEIN"/>
    <property type="match status" value="1"/>
</dbReference>
<dbReference type="InterPro" id="IPR025698">
    <property type="entry name" value="2TM_dom"/>
</dbReference>
<keyword evidence="4" id="KW-0418">Kinase</keyword>
<dbReference type="InterPro" id="IPR050640">
    <property type="entry name" value="Bact_2-comp_sensor_kinase"/>
</dbReference>
<dbReference type="SMART" id="SM00387">
    <property type="entry name" value="HATPase_c"/>
    <property type="match status" value="1"/>
</dbReference>
<evidence type="ECO:0000313" key="4">
    <source>
        <dbReference type="EMBL" id="MFC3148561.1"/>
    </source>
</evidence>
<keyword evidence="2" id="KW-1133">Transmembrane helix</keyword>
<dbReference type="InterPro" id="IPR010559">
    <property type="entry name" value="Sig_transdc_His_kin_internal"/>
</dbReference>
<dbReference type="Proteomes" id="UP001595556">
    <property type="component" value="Unassembled WGS sequence"/>
</dbReference>
<feature type="region of interest" description="Disordered" evidence="1">
    <location>
        <begin position="1"/>
        <end position="22"/>
    </location>
</feature>